<reference evidence="5 6" key="1">
    <citation type="submission" date="2012-09" db="EMBL/GenBank/DDBJ databases">
        <title>Genome Sequence of alkane-degrading Bacterium Alcanivorax jadensis T9.</title>
        <authorList>
            <person name="Lai Q."/>
            <person name="Shao Z."/>
        </authorList>
    </citation>
    <scope>NUCLEOTIDE SEQUENCE [LARGE SCALE GENOMIC DNA]</scope>
    <source>
        <strain evidence="5 6">T9</strain>
    </source>
</reference>
<dbReference type="Gene3D" id="3.40.50.2300">
    <property type="match status" value="1"/>
</dbReference>
<keyword evidence="3" id="KW-1133">Transmembrane helix</keyword>
<gene>
    <name evidence="5" type="ORF">T9A_00675</name>
</gene>
<comment type="caution">
    <text evidence="5">The sequence shown here is derived from an EMBL/GenBank/DDBJ whole genome shotgun (WGS) entry which is preliminary data.</text>
</comment>
<sequence>MGVKDFAESAQGFTKSPLGIIALFIVLVYGFASIVVGFGNSLGDNSRPLIWFLFIFPFVVFFGFLWLVAKHHSKLYGPSDFANEENFLKANLASAVSLAAATAKYATNDESGTINAESDLESIVNKLISKPPKTLHKSKKKKILWVDDKPDNNIYERNAFEAQGIEITLATSTEEALDLVNKYRNQYGVIISDMNRKEGSSEGYVLLDKLRESKNNTPFVIYAGANSQRYKQQAKDRGALEATNNASELFSAVMSALNA</sequence>
<dbReference type="Proteomes" id="UP000029443">
    <property type="component" value="Unassembled WGS sequence"/>
</dbReference>
<dbReference type="PANTHER" id="PTHR44591">
    <property type="entry name" value="STRESS RESPONSE REGULATOR PROTEIN 1"/>
    <property type="match status" value="1"/>
</dbReference>
<dbReference type="PROSITE" id="PS50110">
    <property type="entry name" value="RESPONSE_REGULATORY"/>
    <property type="match status" value="1"/>
</dbReference>
<dbReference type="CDD" id="cd00156">
    <property type="entry name" value="REC"/>
    <property type="match status" value="1"/>
</dbReference>
<name>A0ABR4WGW6_9GAMM</name>
<dbReference type="PANTHER" id="PTHR44591:SF3">
    <property type="entry name" value="RESPONSE REGULATORY DOMAIN-CONTAINING PROTEIN"/>
    <property type="match status" value="1"/>
</dbReference>
<feature type="transmembrane region" description="Helical" evidence="3">
    <location>
        <begin position="49"/>
        <end position="69"/>
    </location>
</feature>
<evidence type="ECO:0000256" key="1">
    <source>
        <dbReference type="ARBA" id="ARBA00022553"/>
    </source>
</evidence>
<dbReference type="SUPFAM" id="SSF52172">
    <property type="entry name" value="CheY-like"/>
    <property type="match status" value="1"/>
</dbReference>
<proteinExistence type="predicted"/>
<evidence type="ECO:0000313" key="6">
    <source>
        <dbReference type="Proteomes" id="UP000029443"/>
    </source>
</evidence>
<dbReference type="RefSeq" id="WP_035245091.1">
    <property type="nucleotide sequence ID" value="NZ_ARXU01000002.1"/>
</dbReference>
<dbReference type="InterPro" id="IPR011006">
    <property type="entry name" value="CheY-like_superfamily"/>
</dbReference>
<evidence type="ECO:0000313" key="5">
    <source>
        <dbReference type="EMBL" id="KGD62384.1"/>
    </source>
</evidence>
<keyword evidence="6" id="KW-1185">Reference proteome</keyword>
<evidence type="ECO:0000256" key="2">
    <source>
        <dbReference type="PROSITE-ProRule" id="PRU00169"/>
    </source>
</evidence>
<feature type="transmembrane region" description="Helical" evidence="3">
    <location>
        <begin position="20"/>
        <end position="43"/>
    </location>
</feature>
<keyword evidence="3" id="KW-0812">Transmembrane</keyword>
<dbReference type="SMART" id="SM00448">
    <property type="entry name" value="REC"/>
    <property type="match status" value="1"/>
</dbReference>
<dbReference type="EMBL" id="ARXU01000002">
    <property type="protein sequence ID" value="KGD62384.1"/>
    <property type="molecule type" value="Genomic_DNA"/>
</dbReference>
<dbReference type="Pfam" id="PF00072">
    <property type="entry name" value="Response_reg"/>
    <property type="match status" value="1"/>
</dbReference>
<feature type="modified residue" description="4-aspartylphosphate" evidence="2">
    <location>
        <position position="193"/>
    </location>
</feature>
<accession>A0ABR4WGW6</accession>
<evidence type="ECO:0000259" key="4">
    <source>
        <dbReference type="PROSITE" id="PS50110"/>
    </source>
</evidence>
<evidence type="ECO:0000256" key="3">
    <source>
        <dbReference type="SAM" id="Phobius"/>
    </source>
</evidence>
<keyword evidence="1 2" id="KW-0597">Phosphoprotein</keyword>
<organism evidence="5 6">
    <name type="scientific">Alcanivorax jadensis T9</name>
    <dbReference type="NCBI Taxonomy" id="1177181"/>
    <lineage>
        <taxon>Bacteria</taxon>
        <taxon>Pseudomonadati</taxon>
        <taxon>Pseudomonadota</taxon>
        <taxon>Gammaproteobacteria</taxon>
        <taxon>Oceanospirillales</taxon>
        <taxon>Alcanivoracaceae</taxon>
        <taxon>Alcanivorax</taxon>
    </lineage>
</organism>
<dbReference type="InterPro" id="IPR050595">
    <property type="entry name" value="Bact_response_regulator"/>
</dbReference>
<dbReference type="InterPro" id="IPR001789">
    <property type="entry name" value="Sig_transdc_resp-reg_receiver"/>
</dbReference>
<keyword evidence="3" id="KW-0472">Membrane</keyword>
<feature type="domain" description="Response regulatory" evidence="4">
    <location>
        <begin position="142"/>
        <end position="257"/>
    </location>
</feature>
<protein>
    <submittedName>
        <fullName evidence="5">Response regulator receiver protein</fullName>
    </submittedName>
</protein>